<dbReference type="Pfam" id="PF02749">
    <property type="entry name" value="QRPTase_N"/>
    <property type="match status" value="1"/>
</dbReference>
<evidence type="ECO:0000256" key="1">
    <source>
        <dbReference type="ARBA" id="ARBA00001974"/>
    </source>
</evidence>
<dbReference type="Gene3D" id="3.20.20.70">
    <property type="entry name" value="Aldolase class I"/>
    <property type="match status" value="1"/>
</dbReference>
<comment type="function">
    <text evidence="14">Catalyzes the oxidation of L-aspartate to iminoaspartate, the first step in the de novo biosynthesis of NAD(+).</text>
</comment>
<dbReference type="GO" id="GO:0008734">
    <property type="term" value="F:L-aspartate oxidase activity"/>
    <property type="evidence" value="ECO:0007669"/>
    <property type="project" value="UniProtKB-EC"/>
</dbReference>
<evidence type="ECO:0000256" key="2">
    <source>
        <dbReference type="ARBA" id="ARBA00003237"/>
    </source>
</evidence>
<dbReference type="SUPFAM" id="SSF54675">
    <property type="entry name" value="Nicotinate/Quinolinate PRTase N-terminal domain-like"/>
    <property type="match status" value="1"/>
</dbReference>
<comment type="cofactor">
    <cofactor evidence="1">
        <name>FAD</name>
        <dbReference type="ChEBI" id="CHEBI:57692"/>
    </cofactor>
</comment>
<proteinExistence type="inferred from homology"/>
<comment type="pathway">
    <text evidence="3">Cofactor biosynthesis; NAD(+) biosynthesis; nicotinate D-ribonucleotide from quinolinate: step 1/1.</text>
</comment>
<protein>
    <recommendedName>
        <fullName evidence="8">L-aspartate oxidase</fullName>
        <ecNumber evidence="7">1.4.3.16</ecNumber>
        <ecNumber evidence="6">2.4.2.19</ecNumber>
    </recommendedName>
    <alternativeName>
        <fullName evidence="16">Quinolinate phosphoribosyltransferase [decarboxylating]</fullName>
    </alternativeName>
    <alternativeName>
        <fullName evidence="15">Quinolinate synthase B</fullName>
    </alternativeName>
</protein>
<evidence type="ECO:0000256" key="17">
    <source>
        <dbReference type="ARBA" id="ARBA00047445"/>
    </source>
</evidence>
<feature type="domain" description="Quinolinate phosphoribosyl transferase N-terminal" evidence="21">
    <location>
        <begin position="429"/>
        <end position="514"/>
    </location>
</feature>
<keyword evidence="13 22" id="KW-0560">Oxidoreductase</keyword>
<gene>
    <name evidence="22" type="ORF">VXJ25_01385</name>
</gene>
<dbReference type="PANTHER" id="PTHR42716:SF2">
    <property type="entry name" value="L-ASPARTATE OXIDASE, CHLOROPLASTIC"/>
    <property type="match status" value="1"/>
</dbReference>
<reference evidence="22 23" key="1">
    <citation type="submission" date="2024-01" db="EMBL/GenBank/DDBJ databases">
        <title>Description of Olsenella sp. nov., isolated from pig feces.</title>
        <authorList>
            <person name="Chang Y.-H."/>
        </authorList>
    </citation>
    <scope>NUCLEOTIDE SEQUENCE [LARGE SCALE GENOMIC DNA]</scope>
    <source>
        <strain evidence="22 23">YH-ols2223</strain>
    </source>
</reference>
<dbReference type="EC" id="2.4.2.19" evidence="6"/>
<dbReference type="InterPro" id="IPR022412">
    <property type="entry name" value="Quinolinate_PRibosylTrfase_N"/>
</dbReference>
<dbReference type="InterPro" id="IPR037128">
    <property type="entry name" value="Quinolinate_PRibosylTase_N_sf"/>
</dbReference>
<dbReference type="NCBIfam" id="NF004820">
    <property type="entry name" value="PRK06175.1"/>
    <property type="match status" value="1"/>
</dbReference>
<dbReference type="RefSeq" id="WP_330957418.1">
    <property type="nucleotide sequence ID" value="NZ_JAZGJQ010000001.1"/>
</dbReference>
<dbReference type="InterPro" id="IPR027477">
    <property type="entry name" value="Succ_DH/fumarate_Rdtase_cat_sf"/>
</dbReference>
<comment type="pathway">
    <text evidence="4">Cofactor biosynthesis; NAD(+) biosynthesis; iminoaspartate from L-aspartate (oxidase route): step 1/1.</text>
</comment>
<dbReference type="SUPFAM" id="SSF51905">
    <property type="entry name" value="FAD/NAD(P)-binding domain"/>
    <property type="match status" value="1"/>
</dbReference>
<feature type="domain" description="Quinolinate phosphoribosyl transferase C-terminal" evidence="20">
    <location>
        <begin position="516"/>
        <end position="683"/>
    </location>
</feature>
<evidence type="ECO:0000259" key="19">
    <source>
        <dbReference type="Pfam" id="PF00890"/>
    </source>
</evidence>
<dbReference type="SUPFAM" id="SSF56425">
    <property type="entry name" value="Succinate dehydrogenase/fumarate reductase flavoprotein, catalytic domain"/>
    <property type="match status" value="1"/>
</dbReference>
<dbReference type="Gene3D" id="3.50.50.60">
    <property type="entry name" value="FAD/NAD(P)-binding domain"/>
    <property type="match status" value="1"/>
</dbReference>
<evidence type="ECO:0000256" key="14">
    <source>
        <dbReference type="ARBA" id="ARBA00029426"/>
    </source>
</evidence>
<comment type="catalytic activity">
    <reaction evidence="18">
        <text>L-aspartate + O2 = iminosuccinate + H2O2</text>
        <dbReference type="Rhea" id="RHEA:25876"/>
        <dbReference type="ChEBI" id="CHEBI:15379"/>
        <dbReference type="ChEBI" id="CHEBI:16240"/>
        <dbReference type="ChEBI" id="CHEBI:29991"/>
        <dbReference type="ChEBI" id="CHEBI:77875"/>
        <dbReference type="EC" id="1.4.3.16"/>
    </reaction>
    <physiologicalReaction direction="left-to-right" evidence="18">
        <dbReference type="Rhea" id="RHEA:25877"/>
    </physiologicalReaction>
</comment>
<dbReference type="InterPro" id="IPR003953">
    <property type="entry name" value="FAD-dep_OxRdtase_2_FAD-bd"/>
</dbReference>
<evidence type="ECO:0000256" key="12">
    <source>
        <dbReference type="ARBA" id="ARBA00022827"/>
    </source>
</evidence>
<dbReference type="PANTHER" id="PTHR42716">
    <property type="entry name" value="L-ASPARTATE OXIDASE"/>
    <property type="match status" value="1"/>
</dbReference>
<evidence type="ECO:0000256" key="5">
    <source>
        <dbReference type="ARBA" id="ARBA00008562"/>
    </source>
</evidence>
<dbReference type="Proteomes" id="UP001332931">
    <property type="component" value="Unassembled WGS sequence"/>
</dbReference>
<dbReference type="InterPro" id="IPR013785">
    <property type="entry name" value="Aldolase_TIM"/>
</dbReference>
<evidence type="ECO:0000256" key="4">
    <source>
        <dbReference type="ARBA" id="ARBA00004950"/>
    </source>
</evidence>
<dbReference type="InterPro" id="IPR004393">
    <property type="entry name" value="NadC"/>
</dbReference>
<keyword evidence="10" id="KW-0662">Pyridine nucleotide biosynthesis</keyword>
<comment type="catalytic activity">
    <reaction evidence="17">
        <text>nicotinate beta-D-ribonucleotide + CO2 + diphosphate = quinolinate + 5-phospho-alpha-D-ribose 1-diphosphate + 2 H(+)</text>
        <dbReference type="Rhea" id="RHEA:12733"/>
        <dbReference type="ChEBI" id="CHEBI:15378"/>
        <dbReference type="ChEBI" id="CHEBI:16526"/>
        <dbReference type="ChEBI" id="CHEBI:29959"/>
        <dbReference type="ChEBI" id="CHEBI:33019"/>
        <dbReference type="ChEBI" id="CHEBI:57502"/>
        <dbReference type="ChEBI" id="CHEBI:58017"/>
        <dbReference type="EC" id="2.4.2.19"/>
    </reaction>
</comment>
<evidence type="ECO:0000313" key="23">
    <source>
        <dbReference type="Proteomes" id="UP001332931"/>
    </source>
</evidence>
<evidence type="ECO:0000256" key="9">
    <source>
        <dbReference type="ARBA" id="ARBA00022630"/>
    </source>
</evidence>
<dbReference type="EC" id="1.4.3.16" evidence="7"/>
<dbReference type="SUPFAM" id="SSF51690">
    <property type="entry name" value="Nicotinate/Quinolinate PRTase C-terminal domain-like"/>
    <property type="match status" value="1"/>
</dbReference>
<keyword evidence="9" id="KW-0285">Flavoprotein</keyword>
<evidence type="ECO:0000256" key="13">
    <source>
        <dbReference type="ARBA" id="ARBA00023002"/>
    </source>
</evidence>
<evidence type="ECO:0000256" key="11">
    <source>
        <dbReference type="ARBA" id="ARBA00022679"/>
    </source>
</evidence>
<dbReference type="EMBL" id="JAZGJQ010000001">
    <property type="protein sequence ID" value="MEE6146654.1"/>
    <property type="molecule type" value="Genomic_DNA"/>
</dbReference>
<evidence type="ECO:0000256" key="6">
    <source>
        <dbReference type="ARBA" id="ARBA00011944"/>
    </source>
</evidence>
<comment type="similarity">
    <text evidence="5">Belongs to the FAD-dependent oxidoreductase 2 family. NadB subfamily.</text>
</comment>
<dbReference type="InterPro" id="IPR036188">
    <property type="entry name" value="FAD/NAD-bd_sf"/>
</dbReference>
<evidence type="ECO:0000256" key="10">
    <source>
        <dbReference type="ARBA" id="ARBA00022642"/>
    </source>
</evidence>
<dbReference type="InterPro" id="IPR036068">
    <property type="entry name" value="Nicotinate_pribotase-like_C"/>
</dbReference>
<accession>A0ABU7R889</accession>
<keyword evidence="23" id="KW-1185">Reference proteome</keyword>
<evidence type="ECO:0000256" key="16">
    <source>
        <dbReference type="ARBA" id="ARBA00033102"/>
    </source>
</evidence>
<comment type="function">
    <text evidence="2">Involved in the catabolism of quinolinic acid (QA).</text>
</comment>
<dbReference type="InterPro" id="IPR005288">
    <property type="entry name" value="NadB"/>
</dbReference>
<name>A0ABU7R889_9ACTN</name>
<dbReference type="CDD" id="cd01572">
    <property type="entry name" value="QPRTase"/>
    <property type="match status" value="1"/>
</dbReference>
<dbReference type="NCBIfam" id="TIGR00078">
    <property type="entry name" value="nadC"/>
    <property type="match status" value="1"/>
</dbReference>
<evidence type="ECO:0000256" key="18">
    <source>
        <dbReference type="ARBA" id="ARBA00048305"/>
    </source>
</evidence>
<keyword evidence="11" id="KW-0808">Transferase</keyword>
<dbReference type="Gene3D" id="3.90.700.10">
    <property type="entry name" value="Succinate dehydrogenase/fumarate reductase flavoprotein, catalytic domain"/>
    <property type="match status" value="1"/>
</dbReference>
<dbReference type="Pfam" id="PF01729">
    <property type="entry name" value="QRPTase_C"/>
    <property type="match status" value="1"/>
</dbReference>
<dbReference type="Gene3D" id="3.90.1170.20">
    <property type="entry name" value="Quinolinate phosphoribosyl transferase, N-terminal domain"/>
    <property type="match status" value="1"/>
</dbReference>
<keyword evidence="12" id="KW-0274">FAD</keyword>
<evidence type="ECO:0000256" key="8">
    <source>
        <dbReference type="ARBA" id="ARBA00021901"/>
    </source>
</evidence>
<evidence type="ECO:0000313" key="22">
    <source>
        <dbReference type="EMBL" id="MEE6146654.1"/>
    </source>
</evidence>
<evidence type="ECO:0000256" key="3">
    <source>
        <dbReference type="ARBA" id="ARBA00004893"/>
    </source>
</evidence>
<organism evidence="22 23">
    <name type="scientific">Olsenella absiana</name>
    <dbReference type="NCBI Taxonomy" id="3115222"/>
    <lineage>
        <taxon>Bacteria</taxon>
        <taxon>Bacillati</taxon>
        <taxon>Actinomycetota</taxon>
        <taxon>Coriobacteriia</taxon>
        <taxon>Coriobacteriales</taxon>
        <taxon>Atopobiaceae</taxon>
        <taxon>Olsenella</taxon>
    </lineage>
</organism>
<dbReference type="InterPro" id="IPR002638">
    <property type="entry name" value="Quinolinate_PRibosylTrfase_C"/>
</dbReference>
<evidence type="ECO:0000259" key="20">
    <source>
        <dbReference type="Pfam" id="PF01729"/>
    </source>
</evidence>
<evidence type="ECO:0000259" key="21">
    <source>
        <dbReference type="Pfam" id="PF02749"/>
    </source>
</evidence>
<comment type="caution">
    <text evidence="22">The sequence shown here is derived from an EMBL/GenBank/DDBJ whole genome shotgun (WGS) entry which is preliminary data.</text>
</comment>
<sequence length="689" mass="75897">MKRLQCDVVIAGCGAAGLYTALKLPRNYKIVMLAKGDIQTCDSMLAQGGISVLHDKDDYDSFYEDTMRAGHYENRPESVDILIRSSRTIINDLISYGVRFNRTPSGELAYTREGAHSRPRILFHEDITGREITETLLLQVRACRNVEIYENTEMVDILVDQGTGDQKVCTGIRAEDHDNADEVYEIYSRFTVLATGGIGGCFEHSTNFPILTGDGCRIAAKHGVALEHMDYVQIHPTSLYSSEPGRSFLISESARGEGAILLNSKMERFCDELQPRDVVAQAILAEMRREGTKHVWLSFERIKPSIIKTHFKHIYEYCLAQGYDILSEPIPVVPAQHYFMGGIRVNTNAETTMSRLFAVGETACTGVHGKNRLASNSLLECLVFARRAAERIIIEHTKDMRPTMDPSVLNVATEQHIRYALQEDMPSGDVSTDAVVSGRKHARVEVIAKQDGVIAGLAVFTHVFEILDPTTVVTSLVRDGDRIHAGQLLASVEGDVRILLAGERTALNYLQHMSGVATYTRRMVDLLAAAGSHAKLVDTRKTTPGMRVFDKAAVRIGGGGNHRTGLSDAVLLKDNHINAAGGVKPAIAAARMRVSFMCKIEVECETIEMVREAVEAGADVIMLDNMSRDDMRESIRLIDHRALCEISGNVSEENVAQLADLDVDIISSGALTHSSGIVDISMKHLEILD</sequence>
<feature type="domain" description="FAD-dependent oxidoreductase 2 FAD-binding" evidence="19">
    <location>
        <begin position="7"/>
        <end position="378"/>
    </location>
</feature>
<evidence type="ECO:0000256" key="7">
    <source>
        <dbReference type="ARBA" id="ARBA00012173"/>
    </source>
</evidence>
<dbReference type="Pfam" id="PF00890">
    <property type="entry name" value="FAD_binding_2"/>
    <property type="match status" value="1"/>
</dbReference>
<evidence type="ECO:0000256" key="15">
    <source>
        <dbReference type="ARBA" id="ARBA00030386"/>
    </source>
</evidence>